<sequence length="138" mass="15152">MSKTGWTFEKVLNKCTESVLRKHASFDRFHAFNTLVSGGRFDLVLDQDSTSSSTTCPVSSLVISATVRRDIRFGDNVSGVRWKKKVTDVPFRPSALCHFASDPNPGLSGNGSAPKFDRRSARGLYLASAGADFYVSRK</sequence>
<evidence type="ECO:0000313" key="2">
    <source>
        <dbReference type="Proteomes" id="UP000299102"/>
    </source>
</evidence>
<dbReference type="EMBL" id="BGZK01000137">
    <property type="protein sequence ID" value="GBP22203.1"/>
    <property type="molecule type" value="Genomic_DNA"/>
</dbReference>
<protein>
    <submittedName>
        <fullName evidence="1">Uncharacterized protein</fullName>
    </submittedName>
</protein>
<comment type="caution">
    <text evidence="1">The sequence shown here is derived from an EMBL/GenBank/DDBJ whole genome shotgun (WGS) entry which is preliminary data.</text>
</comment>
<keyword evidence="2" id="KW-1185">Reference proteome</keyword>
<dbReference type="Proteomes" id="UP000299102">
    <property type="component" value="Unassembled WGS sequence"/>
</dbReference>
<name>A0A4C1U725_EUMVA</name>
<gene>
    <name evidence="1" type="ORF">EVAR_10713_1</name>
</gene>
<organism evidence="1 2">
    <name type="scientific">Eumeta variegata</name>
    <name type="common">Bagworm moth</name>
    <name type="synonym">Eumeta japonica</name>
    <dbReference type="NCBI Taxonomy" id="151549"/>
    <lineage>
        <taxon>Eukaryota</taxon>
        <taxon>Metazoa</taxon>
        <taxon>Ecdysozoa</taxon>
        <taxon>Arthropoda</taxon>
        <taxon>Hexapoda</taxon>
        <taxon>Insecta</taxon>
        <taxon>Pterygota</taxon>
        <taxon>Neoptera</taxon>
        <taxon>Endopterygota</taxon>
        <taxon>Lepidoptera</taxon>
        <taxon>Glossata</taxon>
        <taxon>Ditrysia</taxon>
        <taxon>Tineoidea</taxon>
        <taxon>Psychidae</taxon>
        <taxon>Oiketicinae</taxon>
        <taxon>Eumeta</taxon>
    </lineage>
</organism>
<reference evidence="1 2" key="1">
    <citation type="journal article" date="2019" name="Commun. Biol.">
        <title>The bagworm genome reveals a unique fibroin gene that provides high tensile strength.</title>
        <authorList>
            <person name="Kono N."/>
            <person name="Nakamura H."/>
            <person name="Ohtoshi R."/>
            <person name="Tomita M."/>
            <person name="Numata K."/>
            <person name="Arakawa K."/>
        </authorList>
    </citation>
    <scope>NUCLEOTIDE SEQUENCE [LARGE SCALE GENOMIC DNA]</scope>
</reference>
<dbReference type="AlphaFoldDB" id="A0A4C1U725"/>
<accession>A0A4C1U725</accession>
<proteinExistence type="predicted"/>
<evidence type="ECO:0000313" key="1">
    <source>
        <dbReference type="EMBL" id="GBP22203.1"/>
    </source>
</evidence>